<feature type="domain" description="Helicase ATP-binding" evidence="10">
    <location>
        <begin position="290"/>
        <end position="492"/>
    </location>
</feature>
<evidence type="ECO:0000256" key="8">
    <source>
        <dbReference type="ARBA" id="ARBA00022840"/>
    </source>
</evidence>
<keyword evidence="4" id="KW-0479">Metal-binding</keyword>
<dbReference type="InterPro" id="IPR054712">
    <property type="entry name" value="Cas3-like_dom"/>
</dbReference>
<keyword evidence="5" id="KW-0547">Nucleotide-binding</keyword>
<evidence type="ECO:0000256" key="3">
    <source>
        <dbReference type="ARBA" id="ARBA00022722"/>
    </source>
</evidence>
<dbReference type="InterPro" id="IPR006474">
    <property type="entry name" value="Helicase_Cas3_CRISPR-ass_core"/>
</dbReference>
<evidence type="ECO:0000256" key="6">
    <source>
        <dbReference type="ARBA" id="ARBA00022801"/>
    </source>
</evidence>
<dbReference type="EMBL" id="CP059693">
    <property type="protein sequence ID" value="WDE12319.1"/>
    <property type="molecule type" value="Genomic_DNA"/>
</dbReference>
<dbReference type="PANTHER" id="PTHR47963">
    <property type="entry name" value="DEAD-BOX ATP-DEPENDENT RNA HELICASE 47, MITOCHONDRIAL"/>
    <property type="match status" value="1"/>
</dbReference>
<dbReference type="PROSITE" id="PS51643">
    <property type="entry name" value="HD_CAS3"/>
    <property type="match status" value="1"/>
</dbReference>
<dbReference type="Gene3D" id="3.40.50.300">
    <property type="entry name" value="P-loop containing nucleotide triphosphate hydrolases"/>
    <property type="match status" value="2"/>
</dbReference>
<organism evidence="12 13">
    <name type="scientific">Thalassomonas haliotis</name>
    <dbReference type="NCBI Taxonomy" id="485448"/>
    <lineage>
        <taxon>Bacteria</taxon>
        <taxon>Pseudomonadati</taxon>
        <taxon>Pseudomonadota</taxon>
        <taxon>Gammaproteobacteria</taxon>
        <taxon>Alteromonadales</taxon>
        <taxon>Colwelliaceae</taxon>
        <taxon>Thalassomonas</taxon>
    </lineage>
</organism>
<name>A0ABY7VF21_9GAMM</name>
<dbReference type="NCBIfam" id="TIGR01596">
    <property type="entry name" value="cas3_HD"/>
    <property type="match status" value="1"/>
</dbReference>
<accession>A0ABY7VF21</accession>
<protein>
    <submittedName>
        <fullName evidence="12">CRISPR-associated helicase Cas3</fullName>
    </submittedName>
</protein>
<dbReference type="PANTHER" id="PTHR47963:SF9">
    <property type="entry name" value="CRISPR-ASSOCIATED ENDONUCLEASE_HELICASE CAS3"/>
    <property type="match status" value="1"/>
</dbReference>
<dbReference type="InterPro" id="IPR050547">
    <property type="entry name" value="DEAD_box_RNA_helicases"/>
</dbReference>
<dbReference type="Pfam" id="PF18019">
    <property type="entry name" value="Cas3_HD"/>
    <property type="match status" value="1"/>
</dbReference>
<dbReference type="PROSITE" id="PS51192">
    <property type="entry name" value="HELICASE_ATP_BIND_1"/>
    <property type="match status" value="1"/>
</dbReference>
<comment type="similarity">
    <text evidence="2">In the central section; belongs to the CRISPR-associated helicase Cas3 family.</text>
</comment>
<keyword evidence="9" id="KW-0051">Antiviral defense</keyword>
<feature type="domain" description="HD Cas3-type" evidence="11">
    <location>
        <begin position="22"/>
        <end position="217"/>
    </location>
</feature>
<dbReference type="Gene3D" id="1.10.3210.30">
    <property type="match status" value="1"/>
</dbReference>
<dbReference type="Proteomes" id="UP001215231">
    <property type="component" value="Chromosome"/>
</dbReference>
<keyword evidence="8" id="KW-0067">ATP-binding</keyword>
<dbReference type="InterPro" id="IPR027417">
    <property type="entry name" value="P-loop_NTPase"/>
</dbReference>
<evidence type="ECO:0000259" key="10">
    <source>
        <dbReference type="PROSITE" id="PS51192"/>
    </source>
</evidence>
<dbReference type="InterPro" id="IPR006483">
    <property type="entry name" value="CRISPR-assoc_Cas3_HD"/>
</dbReference>
<reference evidence="12 13" key="1">
    <citation type="journal article" date="2022" name="Mar. Drugs">
        <title>Bioassay-Guided Fractionation Leads to the Detection of Cholic Acid Generated by the Rare Thalassomonas sp.</title>
        <authorList>
            <person name="Pheiffer F."/>
            <person name="Schneider Y.K."/>
            <person name="Hansen E.H."/>
            <person name="Andersen J.H."/>
            <person name="Isaksson J."/>
            <person name="Busche T."/>
            <person name="R C."/>
            <person name="Kalinowski J."/>
            <person name="Zyl L.V."/>
            <person name="Trindade M."/>
        </authorList>
    </citation>
    <scope>NUCLEOTIDE SEQUENCE [LARGE SCALE GENOMIC DNA]</scope>
    <source>
        <strain evidence="12 13">A5K-61T</strain>
    </source>
</reference>
<evidence type="ECO:0000313" key="12">
    <source>
        <dbReference type="EMBL" id="WDE12319.1"/>
    </source>
</evidence>
<evidence type="ECO:0000256" key="5">
    <source>
        <dbReference type="ARBA" id="ARBA00022741"/>
    </source>
</evidence>
<dbReference type="NCBIfam" id="TIGR01587">
    <property type="entry name" value="cas3_core"/>
    <property type="match status" value="1"/>
</dbReference>
<evidence type="ECO:0000259" key="11">
    <source>
        <dbReference type="PROSITE" id="PS51643"/>
    </source>
</evidence>
<dbReference type="SUPFAM" id="SSF52540">
    <property type="entry name" value="P-loop containing nucleoside triphosphate hydrolases"/>
    <property type="match status" value="1"/>
</dbReference>
<dbReference type="InterPro" id="IPR014001">
    <property type="entry name" value="Helicase_ATP-bd"/>
</dbReference>
<comment type="similarity">
    <text evidence="1">In the N-terminal section; belongs to the CRISPR-associated nuclease Cas3-HD family.</text>
</comment>
<evidence type="ECO:0000256" key="4">
    <source>
        <dbReference type="ARBA" id="ARBA00022723"/>
    </source>
</evidence>
<dbReference type="Pfam" id="PF22590">
    <property type="entry name" value="Cas3-like_C_2"/>
    <property type="match status" value="1"/>
</dbReference>
<evidence type="ECO:0000313" key="13">
    <source>
        <dbReference type="Proteomes" id="UP001215231"/>
    </source>
</evidence>
<gene>
    <name evidence="12" type="primary">cas3</name>
    <name evidence="12" type="ORF">H3N35_02205</name>
</gene>
<dbReference type="InterPro" id="IPR038257">
    <property type="entry name" value="CRISPR-assoc_Cas3_HD_sf"/>
</dbReference>
<dbReference type="CDD" id="cd09641">
    <property type="entry name" value="Cas3''_I"/>
    <property type="match status" value="1"/>
</dbReference>
<evidence type="ECO:0000256" key="7">
    <source>
        <dbReference type="ARBA" id="ARBA00022806"/>
    </source>
</evidence>
<evidence type="ECO:0000256" key="2">
    <source>
        <dbReference type="ARBA" id="ARBA00009046"/>
    </source>
</evidence>
<proteinExistence type="inferred from homology"/>
<keyword evidence="3" id="KW-0540">Nuclease</keyword>
<evidence type="ECO:0000256" key="1">
    <source>
        <dbReference type="ARBA" id="ARBA00006847"/>
    </source>
</evidence>
<keyword evidence="6" id="KW-0378">Hydrolase</keyword>
<dbReference type="SMART" id="SM00487">
    <property type="entry name" value="DEXDc"/>
    <property type="match status" value="1"/>
</dbReference>
<sequence length="916" mass="102413">MYTDIPAYFRYWGKAKKEPAQAGANYHLLAYHSLDVAALGWLLLNPNNTLCKNLANQIGVKPKWLQSWFCFCLALHDLGKFSRAFQNLVPNLSEYLVSPQPNMAYGCRHDSLGFLVWQEHLAKPWLHKHNINSKKRFLQPWLEVVTGHHGKPPVSGLVLDDYFNFEDKAAVSGFVADVEEAFLTDIDLSVLSDKSIYKKVREHSWQLAGIAVLADWLGSDQRYFTYNAGDDFFKYDSLKCYWSQTALPSANNALSAAQISAKKIAPFKSIQQLFPFIEAVTPLQQYALDVVLSEQPQLFMLEDVTGAGKTEAALTLVHRLLDLGTADGVYIALPTMATANGMYARLGEAYRKMYHTAEKPSLVLAHGASQFSKQYQQSIASFIPDVVISPQVKDQDYQDNEESASAYCSAWVADSRKKALLADVGVGTLDQALLAILPAKHQSLRLLGLSRKVLVIDEVHAYDSYMQGLLETLLEAQARQGGSVILLSATLPFSMRTGLANAFMAGRGQVLPVLTNATDNYPLATQIPAVQHCETKVTTRKEVARKVFVEHLASEQKVLDLIQMKVAQGKSVCWVRNTVNSAKKSFDDVSLLEGIKPDKLTLFHSRFAMIDRQRIENHTLKIFGKNSTECERCGQVLLATQVVEQSLDLDFDILITDLAPIDLVLQRAGRLHRHVRDNKGNRLSEGEADQRGQPTLYLFSPEASENAGSDWLTSLLPSIEYVYPDLGQLWLSAKLLLVKPSFNMPQDARRLIEGVYGLDVKSEIPDGLSDNSFEARLLKRQERGMAHLNALDLQKGYSMTSAENNSGWDDDVNIPTRLAETTYAVALARVVDGRLQPYAQDESQPRATCWALSCVNLREGDWEKVEKSIPKQWQQQIEQLKEQEPSLKWLQILPLVEGLLACYDENKGWNSSGVAL</sequence>
<evidence type="ECO:0000256" key="9">
    <source>
        <dbReference type="ARBA" id="ARBA00023118"/>
    </source>
</evidence>
<keyword evidence="13" id="KW-1185">Reference proteome</keyword>
<keyword evidence="7" id="KW-0347">Helicase</keyword>